<dbReference type="InterPro" id="IPR027434">
    <property type="entry name" value="Homing_endonucl"/>
</dbReference>
<name>A0A099ICQ7_CLOIN</name>
<dbReference type="Proteomes" id="UP001203972">
    <property type="component" value="Unassembled WGS sequence"/>
</dbReference>
<dbReference type="InterPro" id="IPR003802">
    <property type="entry name" value="Sporulation_regulator_WhiA"/>
</dbReference>
<reference evidence="11 15" key="4">
    <citation type="submission" date="2020-02" db="EMBL/GenBank/DDBJ databases">
        <authorList>
            <person name="Kociolek L.K."/>
            <person name="Ozer E.A."/>
        </authorList>
    </citation>
    <scope>NUCLEOTIDE SEQUENCE [LARGE SCALE GENOMIC DNA]</scope>
    <source>
        <strain evidence="11 15">ATCC 14501</strain>
    </source>
</reference>
<keyword evidence="2 4" id="KW-0238">DNA-binding</keyword>
<feature type="domain" description="Sporulation regulator WhiA C-terminal" evidence="5">
    <location>
        <begin position="220"/>
        <end position="306"/>
    </location>
</feature>
<dbReference type="EMBL" id="WWTN01000009">
    <property type="protein sequence ID" value="MZH55597.1"/>
    <property type="molecule type" value="Genomic_DNA"/>
</dbReference>
<dbReference type="InterPro" id="IPR039518">
    <property type="entry name" value="WhiA_LAGLIDADG_dom"/>
</dbReference>
<accession>A0A099ICQ7</accession>
<gene>
    <name evidence="4 9" type="primary">whiA</name>
    <name evidence="8" type="ORF">CIAN88_02060</name>
    <name evidence="12" type="ORF">DXA38_04785</name>
    <name evidence="11" type="ORF">G4D54_20075</name>
    <name evidence="10" type="ORF">GT664_07455</name>
    <name evidence="9" type="ORF">MKC95_01530</name>
</gene>
<dbReference type="Pfam" id="PF10298">
    <property type="entry name" value="WhiA_N"/>
    <property type="match status" value="1"/>
</dbReference>
<keyword evidence="3 4" id="KW-0131">Cell cycle</keyword>
<dbReference type="RefSeq" id="WP_002606004.1">
    <property type="nucleotide sequence ID" value="NZ_AP025565.1"/>
</dbReference>
<dbReference type="EMBL" id="CP048838">
    <property type="protein sequence ID" value="QJA04564.1"/>
    <property type="molecule type" value="Genomic_DNA"/>
</dbReference>
<evidence type="ECO:0000313" key="10">
    <source>
        <dbReference type="EMBL" id="MZH55597.1"/>
    </source>
</evidence>
<evidence type="ECO:0000313" key="9">
    <source>
        <dbReference type="EMBL" id="MCR0231449.1"/>
    </source>
</evidence>
<comment type="function">
    <text evidence="4">Involved in cell division and chromosome segregation.</text>
</comment>
<evidence type="ECO:0000259" key="6">
    <source>
        <dbReference type="Pfam" id="PF10298"/>
    </source>
</evidence>
<evidence type="ECO:0000256" key="3">
    <source>
        <dbReference type="ARBA" id="ARBA00023306"/>
    </source>
</evidence>
<dbReference type="GO" id="GO:0043937">
    <property type="term" value="P:regulation of sporulation"/>
    <property type="evidence" value="ECO:0007669"/>
    <property type="project" value="InterPro"/>
</dbReference>
<evidence type="ECO:0000256" key="2">
    <source>
        <dbReference type="ARBA" id="ARBA00023125"/>
    </source>
</evidence>
<dbReference type="EMBL" id="JQIF01000009">
    <property type="protein sequence ID" value="KGJ54753.1"/>
    <property type="molecule type" value="Genomic_DNA"/>
</dbReference>
<feature type="domain" description="Sporulation transcription regulator WhiA N-terminal" evidence="6">
    <location>
        <begin position="18"/>
        <end position="103"/>
    </location>
</feature>
<evidence type="ECO:0000313" key="13">
    <source>
        <dbReference type="Proteomes" id="UP000030008"/>
    </source>
</evidence>
<dbReference type="PANTHER" id="PTHR37307:SF1">
    <property type="entry name" value="CELL DIVISION PROTEIN WHIA-RELATED"/>
    <property type="match status" value="1"/>
</dbReference>
<dbReference type="HAMAP" id="MF_01420">
    <property type="entry name" value="HTH_type_WhiA"/>
    <property type="match status" value="1"/>
</dbReference>
<dbReference type="Proteomes" id="UP000604383">
    <property type="component" value="Unassembled WGS sequence"/>
</dbReference>
<dbReference type="OrthoDB" id="401278at2"/>
<dbReference type="GeneID" id="61927886"/>
<evidence type="ECO:0000259" key="5">
    <source>
        <dbReference type="Pfam" id="PF02650"/>
    </source>
</evidence>
<feature type="domain" description="WhiA LAGLIDADG-like" evidence="7">
    <location>
        <begin position="124"/>
        <end position="215"/>
    </location>
</feature>
<dbReference type="Proteomes" id="UP000030008">
    <property type="component" value="Unassembled WGS sequence"/>
</dbReference>
<dbReference type="GO" id="GO:0051301">
    <property type="term" value="P:cell division"/>
    <property type="evidence" value="ECO:0007669"/>
    <property type="project" value="UniProtKB-UniRule"/>
</dbReference>
<reference evidence="8 13" key="1">
    <citation type="submission" date="2014-08" db="EMBL/GenBank/DDBJ databases">
        <title>Clostridium innocuum, an unnegligible vancomycin-resistant pathogen causing extra-intestinal infections.</title>
        <authorList>
            <person name="Feng Y."/>
            <person name="Chiu C.-H."/>
        </authorList>
    </citation>
    <scope>NUCLEOTIDE SEQUENCE [LARGE SCALE GENOMIC DNA]</scope>
    <source>
        <strain evidence="8 13">AN88</strain>
    </source>
</reference>
<dbReference type="PANTHER" id="PTHR37307">
    <property type="entry name" value="CELL DIVISION PROTEIN WHIA-RELATED"/>
    <property type="match status" value="1"/>
</dbReference>
<sequence length="312" mass="35993">MSFTTEVKSQIAANELHPCCMKAELTAVLQMCSTMNFTSEGMHLTVKTENANTAKRVFRFLKELYQVDTQLSVIKKMKLKKNNIYVIRVKNKAMEILRDLEIMTERGLQNHPSSKMVRKECCARAYLAGAFLAGGSVNSPSKSNYHLEISTQNVDLAKFIWKLMQRFDLPAKQIRRRNQEVVYLKASDKISDFLRCVGASDAVFTFEDSRIQRDFMNSLTRLDNCELANEMKSITAGKKQLEDIQWIETYRTLDSLPEKLQHVAYARKQLPEASLNELCEYCAEEFNETISKSGMKHRLAKLRELADQYRKE</sequence>
<reference evidence="12 14" key="2">
    <citation type="submission" date="2018-08" db="EMBL/GenBank/DDBJ databases">
        <title>A genome reference for cultivated species of the human gut microbiota.</title>
        <authorList>
            <person name="Zou Y."/>
            <person name="Xue W."/>
            <person name="Luo G."/>
        </authorList>
    </citation>
    <scope>NUCLEOTIDE SEQUENCE [LARGE SCALE GENOMIC DNA]</scope>
    <source>
        <strain evidence="12 14">OF01-2LB</strain>
    </source>
</reference>
<evidence type="ECO:0000313" key="12">
    <source>
        <dbReference type="EMBL" id="RGC17629.1"/>
    </source>
</evidence>
<evidence type="ECO:0000313" key="11">
    <source>
        <dbReference type="EMBL" id="QJA04564.1"/>
    </source>
</evidence>
<dbReference type="Proteomes" id="UP000503330">
    <property type="component" value="Chromosome"/>
</dbReference>
<dbReference type="Gene3D" id="3.10.28.10">
    <property type="entry name" value="Homing endonucleases"/>
    <property type="match status" value="1"/>
</dbReference>
<dbReference type="InterPro" id="IPR018478">
    <property type="entry name" value="Sporu_reg_WhiA_N_dom"/>
</dbReference>
<evidence type="ECO:0000313" key="14">
    <source>
        <dbReference type="Proteomes" id="UP000260025"/>
    </source>
</evidence>
<evidence type="ECO:0000313" key="8">
    <source>
        <dbReference type="EMBL" id="KGJ54753.1"/>
    </source>
</evidence>
<evidence type="ECO:0000259" key="7">
    <source>
        <dbReference type="Pfam" id="PF14527"/>
    </source>
</evidence>
<evidence type="ECO:0000256" key="4">
    <source>
        <dbReference type="HAMAP-Rule" id="MF_01420"/>
    </source>
</evidence>
<evidence type="ECO:0000256" key="1">
    <source>
        <dbReference type="ARBA" id="ARBA00022618"/>
    </source>
</evidence>
<dbReference type="NCBIfam" id="TIGR00647">
    <property type="entry name" value="DNA_bind_WhiA"/>
    <property type="match status" value="1"/>
</dbReference>
<dbReference type="EMBL" id="JAKTMA010000002">
    <property type="protein sequence ID" value="MCR0231449.1"/>
    <property type="molecule type" value="Genomic_DNA"/>
</dbReference>
<dbReference type="EMBL" id="QVEV01000004">
    <property type="protein sequence ID" value="RGC17629.1"/>
    <property type="molecule type" value="Genomic_DNA"/>
</dbReference>
<dbReference type="AlphaFoldDB" id="A0A099ICQ7"/>
<dbReference type="Pfam" id="PF02650">
    <property type="entry name" value="HTH_WhiA"/>
    <property type="match status" value="1"/>
</dbReference>
<comment type="similarity">
    <text evidence="4">Belongs to the WhiA family.</text>
</comment>
<evidence type="ECO:0000313" key="15">
    <source>
        <dbReference type="Proteomes" id="UP000503330"/>
    </source>
</evidence>
<keyword evidence="1 4" id="KW-0132">Cell division</keyword>
<reference evidence="10" key="3">
    <citation type="journal article" date="2019" name="Nat. Med.">
        <title>A library of human gut bacterial isolates paired with longitudinal multiomics data enables mechanistic microbiome research.</title>
        <authorList>
            <person name="Poyet M."/>
            <person name="Groussin M."/>
            <person name="Gibbons S.M."/>
            <person name="Avila-Pacheco J."/>
            <person name="Jiang X."/>
            <person name="Kearney S.M."/>
            <person name="Perrotta A.R."/>
            <person name="Berdy B."/>
            <person name="Zhao S."/>
            <person name="Lieberman T.D."/>
            <person name="Swanson P.K."/>
            <person name="Smith M."/>
            <person name="Roesemann S."/>
            <person name="Alexander J.E."/>
            <person name="Rich S.A."/>
            <person name="Livny J."/>
            <person name="Vlamakis H."/>
            <person name="Clish C."/>
            <person name="Bullock K."/>
            <person name="Deik A."/>
            <person name="Scott J."/>
            <person name="Pierce K.A."/>
            <person name="Xavier R.J."/>
            <person name="Alm E.J."/>
        </authorList>
    </citation>
    <scope>NUCLEOTIDE SEQUENCE</scope>
    <source>
        <strain evidence="10">BIOML-A12</strain>
    </source>
</reference>
<dbReference type="Proteomes" id="UP000260025">
    <property type="component" value="Unassembled WGS sequence"/>
</dbReference>
<organism evidence="8 13">
    <name type="scientific">Clostridium innocuum</name>
    <dbReference type="NCBI Taxonomy" id="1522"/>
    <lineage>
        <taxon>Bacteria</taxon>
        <taxon>Bacillati</taxon>
        <taxon>Bacillota</taxon>
        <taxon>Clostridia</taxon>
        <taxon>Eubacteriales</taxon>
        <taxon>Clostridiaceae</taxon>
        <taxon>Clostridium</taxon>
    </lineage>
</organism>
<dbReference type="SUPFAM" id="SSF55608">
    <property type="entry name" value="Homing endonucleases"/>
    <property type="match status" value="1"/>
</dbReference>
<dbReference type="GO" id="GO:0003677">
    <property type="term" value="F:DNA binding"/>
    <property type="evidence" value="ECO:0007669"/>
    <property type="project" value="UniProtKB-UniRule"/>
</dbReference>
<protein>
    <recommendedName>
        <fullName evidence="4">Probable cell division protein WhiA</fullName>
    </recommendedName>
</protein>
<reference evidence="9" key="5">
    <citation type="journal article" date="2022" name="Clin. Infect. Dis.">
        <title>Association between Clostridium innocuum and antibiotic-associated diarrhea in adults and children: A cross-sectional study and comparative genomics analysis.</title>
        <authorList>
            <person name="Cherny K.E."/>
            <person name="Muscat E.B."/>
            <person name="Balaji A."/>
            <person name="Mukherjee J."/>
            <person name="Ozer E.A."/>
            <person name="Angarone M.P."/>
            <person name="Hauser A.R."/>
            <person name="Sichel J.S."/>
            <person name="Amponsah E."/>
            <person name="Kociolek L.K."/>
        </authorList>
    </citation>
    <scope>NUCLEOTIDE SEQUENCE</scope>
    <source>
        <strain evidence="9">NU1-AC-029v</strain>
    </source>
</reference>
<dbReference type="Pfam" id="PF14527">
    <property type="entry name" value="LAGLIDADG_WhiA"/>
    <property type="match status" value="1"/>
</dbReference>
<proteinExistence type="inferred from homology"/>
<dbReference type="InterPro" id="IPR023054">
    <property type="entry name" value="Sporulation_regulator_WhiA_C"/>
</dbReference>